<dbReference type="SFLD" id="SFLDG00180">
    <property type="entry name" value="muconate_cycloisomerase"/>
    <property type="match status" value="1"/>
</dbReference>
<dbReference type="RefSeq" id="WP_088592584.1">
    <property type="nucleotide sequence ID" value="NZ_CP022046.2"/>
</dbReference>
<feature type="binding site" evidence="6">
    <location>
        <position position="24"/>
    </location>
    <ligand>
        <name>substrate</name>
    </ligand>
</feature>
<dbReference type="EMBL" id="CP022046">
    <property type="protein sequence ID" value="ASE35292.1"/>
    <property type="molecule type" value="Genomic_DNA"/>
</dbReference>
<dbReference type="FunFam" id="3.30.390.10:FF:000009">
    <property type="entry name" value="Hydrophobic dipeptide epimerase"/>
    <property type="match status" value="1"/>
</dbReference>
<dbReference type="GO" id="GO:0006518">
    <property type="term" value="P:peptide metabolic process"/>
    <property type="evidence" value="ECO:0007669"/>
    <property type="project" value="UniProtKB-ARBA"/>
</dbReference>
<dbReference type="Pfam" id="PF02746">
    <property type="entry name" value="MR_MLE_N"/>
    <property type="match status" value="1"/>
</dbReference>
<feature type="binding site" evidence="6">
    <location>
        <position position="161"/>
    </location>
    <ligand>
        <name>substrate</name>
    </ligand>
</feature>
<feature type="active site" description="Proton acceptor; specific for (S)-substrate epimerization" evidence="5">
    <location>
        <position position="269"/>
    </location>
</feature>
<dbReference type="EC" id="5.1.1.-" evidence="8"/>
<feature type="binding site" evidence="6">
    <location>
        <position position="324"/>
    </location>
    <ligand>
        <name>substrate</name>
    </ligand>
</feature>
<dbReference type="PANTHER" id="PTHR48073:SF2">
    <property type="entry name" value="O-SUCCINYLBENZOATE SYNTHASE"/>
    <property type="match status" value="1"/>
</dbReference>
<dbReference type="Gene3D" id="3.30.390.10">
    <property type="entry name" value="Enolase-like, N-terminal domain"/>
    <property type="match status" value="1"/>
</dbReference>
<evidence type="ECO:0000256" key="5">
    <source>
        <dbReference type="PIRSR" id="PIRSR634603-1"/>
    </source>
</evidence>
<dbReference type="SFLD" id="SFLDF00009">
    <property type="entry name" value="o-succinylbenzoate_synthase"/>
    <property type="match status" value="1"/>
</dbReference>
<dbReference type="Pfam" id="PF13378">
    <property type="entry name" value="MR_MLE_C"/>
    <property type="match status" value="1"/>
</dbReference>
<sequence>MFITDIKYYRYETPLKKPFKTALRTVEVIESIYVFIETNYEDVIGVGEAVPTYVITGDTKGGIEAAIEEVFKPLLINRPLTKDLLDEIHQVIVGNTSAKAAIDIALYDLLAQEAELPLYQYINHNPGNKSLETCYTVSLNDADEMVEDGLRYVEDGFNHLKIKVGKDDVSTDLNRLQALRSTLPSEVILSADANQAWDEKGARHALKHFDEADLNIESIEQPVGRYEYKVLGELSQEFQIPLMVDEGLFSIHDAQRLVEVGATNIWNIKLMKTGGIHQALKIHDIAKGEAIPCMVGCMMETHVSVTAALHFSLAAEQVNRVDFDAPLMVVERQVEGGITYEGAKVTVSEGTGLGIDRESLYKKVSS</sequence>
<dbReference type="Proteomes" id="UP000197058">
    <property type="component" value="Chromosome"/>
</dbReference>
<feature type="binding site" evidence="6">
    <location>
        <position position="322"/>
    </location>
    <ligand>
        <name>substrate</name>
    </ligand>
</feature>
<evidence type="ECO:0000313" key="11">
    <source>
        <dbReference type="Proteomes" id="UP000197058"/>
    </source>
</evidence>
<feature type="binding site" evidence="6">
    <location>
        <position position="136"/>
    </location>
    <ligand>
        <name>substrate</name>
    </ligand>
</feature>
<keyword evidence="2 7" id="KW-0479">Metal-binding</keyword>
<dbReference type="InterPro" id="IPR029065">
    <property type="entry name" value="Enolase_C-like"/>
</dbReference>
<dbReference type="SFLD" id="SFLDS00001">
    <property type="entry name" value="Enolase"/>
    <property type="match status" value="1"/>
</dbReference>
<dbReference type="InterPro" id="IPR034603">
    <property type="entry name" value="Dipeptide_epimerase"/>
</dbReference>
<dbReference type="SUPFAM" id="SSF54826">
    <property type="entry name" value="Enolase N-terminal domain-like"/>
    <property type="match status" value="1"/>
</dbReference>
<dbReference type="PANTHER" id="PTHR48073">
    <property type="entry name" value="O-SUCCINYLBENZOATE SYNTHASE-RELATED"/>
    <property type="match status" value="1"/>
</dbReference>
<evidence type="ECO:0000259" key="9">
    <source>
        <dbReference type="SMART" id="SM00922"/>
    </source>
</evidence>
<reference evidence="11" key="1">
    <citation type="submission" date="2017-06" db="EMBL/GenBank/DDBJ databases">
        <title>FDA dAtabase for Regulatory Grade micrObial Sequences (FDA-ARGOS): Supporting development and validation of Infectious Disease Dx tests.</title>
        <authorList>
            <person name="Goldberg B."/>
            <person name="Campos J."/>
            <person name="Tallon L."/>
            <person name="Sadzewicz L."/>
            <person name="Sengamalay N."/>
            <person name="Ott S."/>
            <person name="Godinez A."/>
            <person name="Nagaraj S."/>
            <person name="Vavikolanu K."/>
            <person name="Nadendla S."/>
            <person name="George J."/>
            <person name="Geyer C."/>
            <person name="Sichtig H."/>
        </authorList>
    </citation>
    <scope>NUCLEOTIDE SEQUENCE [LARGE SCALE GENOMIC DNA]</scope>
    <source>
        <strain evidence="11">FDAARGOS_285</strain>
    </source>
</reference>
<evidence type="ECO:0000256" key="7">
    <source>
        <dbReference type="PIRSR" id="PIRSR634603-3"/>
    </source>
</evidence>
<dbReference type="KEGG" id="sscu:CEP64_12060"/>
<keyword evidence="4 8" id="KW-0413">Isomerase</keyword>
<protein>
    <recommendedName>
        <fullName evidence="8">Dipeptide epimerase</fullName>
        <ecNumber evidence="8">5.1.1.-</ecNumber>
    </recommendedName>
</protein>
<dbReference type="GO" id="GO:0000287">
    <property type="term" value="F:magnesium ion binding"/>
    <property type="evidence" value="ECO:0007669"/>
    <property type="project" value="UniProtKB-ARBA"/>
</dbReference>
<evidence type="ECO:0000256" key="3">
    <source>
        <dbReference type="ARBA" id="ARBA00022842"/>
    </source>
</evidence>
<dbReference type="InterPro" id="IPR013342">
    <property type="entry name" value="Mandelate_racemase_C"/>
</dbReference>
<dbReference type="Gene3D" id="3.20.20.120">
    <property type="entry name" value="Enolase-like C-terminal domain"/>
    <property type="match status" value="1"/>
</dbReference>
<dbReference type="SMART" id="SM00922">
    <property type="entry name" value="MR_MLE"/>
    <property type="match status" value="1"/>
</dbReference>
<accession>A0AAI8GUP4</accession>
<evidence type="ECO:0000256" key="8">
    <source>
        <dbReference type="RuleBase" id="RU366006"/>
    </source>
</evidence>
<evidence type="ECO:0000256" key="4">
    <source>
        <dbReference type="ARBA" id="ARBA00023235"/>
    </source>
</evidence>
<feature type="binding site" evidence="6">
    <location>
        <position position="297"/>
    </location>
    <ligand>
        <name>substrate</name>
    </ligand>
</feature>
<dbReference type="InterPro" id="IPR029017">
    <property type="entry name" value="Enolase-like_N"/>
</dbReference>
<name>A0AAI8GUP4_MAMSC</name>
<dbReference type="CDD" id="cd03319">
    <property type="entry name" value="L-Ala-DL-Glu_epimerase"/>
    <property type="match status" value="1"/>
</dbReference>
<feature type="binding site" evidence="7">
    <location>
        <position position="192"/>
    </location>
    <ligand>
        <name>Mg(2+)</name>
        <dbReference type="ChEBI" id="CHEBI:18420"/>
    </ligand>
</feature>
<comment type="cofactor">
    <cofactor evidence="7 8">
        <name>Mg(2+)</name>
        <dbReference type="ChEBI" id="CHEBI:18420"/>
    </cofactor>
    <text evidence="7 8">Binds 1 Mg(2+) ion per subunit.</text>
</comment>
<dbReference type="AlphaFoldDB" id="A0AAI8GUP4"/>
<proteinExistence type="inferred from homology"/>
<feature type="binding site" evidence="7">
    <location>
        <position position="245"/>
    </location>
    <ligand>
        <name>Mg(2+)</name>
        <dbReference type="ChEBI" id="CHEBI:18420"/>
    </ligand>
</feature>
<evidence type="ECO:0000256" key="1">
    <source>
        <dbReference type="ARBA" id="ARBA00008031"/>
    </source>
</evidence>
<evidence type="ECO:0000313" key="10">
    <source>
        <dbReference type="EMBL" id="ASE35292.1"/>
    </source>
</evidence>
<feature type="binding site" evidence="7">
    <location>
        <position position="220"/>
    </location>
    <ligand>
        <name>Mg(2+)</name>
        <dbReference type="ChEBI" id="CHEBI:18420"/>
    </ligand>
</feature>
<dbReference type="GO" id="GO:0016855">
    <property type="term" value="F:racemase and epimerase activity, acting on amino acids and derivatives"/>
    <property type="evidence" value="ECO:0007669"/>
    <property type="project" value="UniProtKB-UniRule"/>
</dbReference>
<keyword evidence="3 7" id="KW-0460">Magnesium</keyword>
<comment type="similarity">
    <text evidence="1 8">Belongs to the mandelate racemase/muconate lactonizing enzyme family.</text>
</comment>
<dbReference type="SUPFAM" id="SSF51604">
    <property type="entry name" value="Enolase C-terminal domain-like"/>
    <property type="match status" value="1"/>
</dbReference>
<dbReference type="InterPro" id="IPR013341">
    <property type="entry name" value="Mandelate_racemase_N_dom"/>
</dbReference>
<organism evidence="10 11">
    <name type="scientific">Mammaliicoccus sciuri</name>
    <name type="common">Staphylococcus sciuri</name>
    <dbReference type="NCBI Taxonomy" id="1296"/>
    <lineage>
        <taxon>Bacteria</taxon>
        <taxon>Bacillati</taxon>
        <taxon>Bacillota</taxon>
        <taxon>Bacilli</taxon>
        <taxon>Bacillales</taxon>
        <taxon>Staphylococcaceae</taxon>
        <taxon>Mammaliicoccus</taxon>
    </lineage>
</organism>
<dbReference type="InterPro" id="IPR036849">
    <property type="entry name" value="Enolase-like_C_sf"/>
</dbReference>
<evidence type="ECO:0000256" key="6">
    <source>
        <dbReference type="PIRSR" id="PIRSR634603-2"/>
    </source>
</evidence>
<feature type="active site" description="Proton acceptor; specific for (R)-substrate epimerization" evidence="5">
    <location>
        <position position="163"/>
    </location>
</feature>
<feature type="binding site" evidence="6">
    <location>
        <position position="299"/>
    </location>
    <ligand>
        <name>substrate</name>
    </ligand>
</feature>
<feature type="domain" description="Mandelate racemase/muconate lactonizing enzyme C-terminal" evidence="9">
    <location>
        <begin position="142"/>
        <end position="241"/>
    </location>
</feature>
<gene>
    <name evidence="10" type="ORF">CEP64_12060</name>
</gene>
<evidence type="ECO:0000256" key="2">
    <source>
        <dbReference type="ARBA" id="ARBA00022723"/>
    </source>
</evidence>